<dbReference type="EMBL" id="JAFHDT010000022">
    <property type="protein sequence ID" value="KAI7793205.1"/>
    <property type="molecule type" value="Genomic_DNA"/>
</dbReference>
<gene>
    <name evidence="1" type="ORF">IRJ41_008122</name>
</gene>
<evidence type="ECO:0000313" key="2">
    <source>
        <dbReference type="Proteomes" id="UP001059041"/>
    </source>
</evidence>
<dbReference type="Proteomes" id="UP001059041">
    <property type="component" value="Linkage Group LG22"/>
</dbReference>
<sequence length="94" mass="10685">MEDKHTDGGVTGGGRLVSFEELNCAVMRFFIGKQGQELFCRSFRSQWECVHGITCQEILSDGAEKAEQLGEPIIIEKRGMQKGRWDTWYAQKVT</sequence>
<evidence type="ECO:0000313" key="1">
    <source>
        <dbReference type="EMBL" id="KAI7793205.1"/>
    </source>
</evidence>
<reference evidence="1" key="1">
    <citation type="submission" date="2021-02" db="EMBL/GenBank/DDBJ databases">
        <title>Comparative genomics reveals that relaxation of natural selection precedes convergent phenotypic evolution of cavefish.</title>
        <authorList>
            <person name="Peng Z."/>
        </authorList>
    </citation>
    <scope>NUCLEOTIDE SEQUENCE</scope>
    <source>
        <tissue evidence="1">Muscle</tissue>
    </source>
</reference>
<organism evidence="1 2">
    <name type="scientific">Triplophysa rosa</name>
    <name type="common">Cave loach</name>
    <dbReference type="NCBI Taxonomy" id="992332"/>
    <lineage>
        <taxon>Eukaryota</taxon>
        <taxon>Metazoa</taxon>
        <taxon>Chordata</taxon>
        <taxon>Craniata</taxon>
        <taxon>Vertebrata</taxon>
        <taxon>Euteleostomi</taxon>
        <taxon>Actinopterygii</taxon>
        <taxon>Neopterygii</taxon>
        <taxon>Teleostei</taxon>
        <taxon>Ostariophysi</taxon>
        <taxon>Cypriniformes</taxon>
        <taxon>Nemacheilidae</taxon>
        <taxon>Triplophysa</taxon>
    </lineage>
</organism>
<protein>
    <submittedName>
        <fullName evidence="1">Uncharacterized protein</fullName>
    </submittedName>
</protein>
<comment type="caution">
    <text evidence="1">The sequence shown here is derived from an EMBL/GenBank/DDBJ whole genome shotgun (WGS) entry which is preliminary data.</text>
</comment>
<accession>A0A9W7T9N7</accession>
<name>A0A9W7T9N7_TRIRA</name>
<dbReference type="AlphaFoldDB" id="A0A9W7T9N7"/>
<keyword evidence="2" id="KW-1185">Reference proteome</keyword>
<proteinExistence type="predicted"/>